<comment type="caution">
    <text evidence="1">The sequence shown here is derived from an EMBL/GenBank/DDBJ whole genome shotgun (WGS) entry which is preliminary data.</text>
</comment>
<evidence type="ECO:0000313" key="2">
    <source>
        <dbReference type="Proteomes" id="UP000177371"/>
    </source>
</evidence>
<dbReference type="EMBL" id="MEUT01000051">
    <property type="protein sequence ID" value="OGC49381.1"/>
    <property type="molecule type" value="Genomic_DNA"/>
</dbReference>
<reference evidence="1 2" key="1">
    <citation type="journal article" date="2016" name="Nat. Commun.">
        <title>Thousands of microbial genomes shed light on interconnected biogeochemical processes in an aquifer system.</title>
        <authorList>
            <person name="Anantharaman K."/>
            <person name="Brown C.T."/>
            <person name="Hug L.A."/>
            <person name="Sharon I."/>
            <person name="Castelle C.J."/>
            <person name="Probst A.J."/>
            <person name="Thomas B.C."/>
            <person name="Singh A."/>
            <person name="Wilkins M.J."/>
            <person name="Karaoz U."/>
            <person name="Brodie E.L."/>
            <person name="Williams K.H."/>
            <person name="Hubbard S.S."/>
            <person name="Banfield J.F."/>
        </authorList>
    </citation>
    <scope>NUCLEOTIDE SEQUENCE [LARGE SCALE GENOMIC DNA]</scope>
</reference>
<dbReference type="AlphaFoldDB" id="A0A1F4UWR5"/>
<name>A0A1F4UWR5_UNCKA</name>
<dbReference type="Proteomes" id="UP000177371">
    <property type="component" value="Unassembled WGS sequence"/>
</dbReference>
<gene>
    <name evidence="1" type="ORF">A2W32_04270</name>
</gene>
<organism evidence="1 2">
    <name type="scientific">candidate division WWE3 bacterium RBG_16_37_10</name>
    <dbReference type="NCBI Taxonomy" id="1802610"/>
    <lineage>
        <taxon>Bacteria</taxon>
        <taxon>Katanobacteria</taxon>
    </lineage>
</organism>
<evidence type="ECO:0000313" key="1">
    <source>
        <dbReference type="EMBL" id="OGC49381.1"/>
    </source>
</evidence>
<accession>A0A1F4UWR5</accession>
<sequence>MAIDSIVGPAERDRRELFELGLLGEIGAGYLGESLKVLKGSEALNSTELTQRISNHLLKEGRTGSSEYIGVLFISALLDNELKMAAAGSYDHKRIEELGLPVLIDMERTTPEIISEGRVVLVQEARDDLLGAVNKLKYALDTYIGKTAQRASEYYSIELTRKKTFLERIREAVATEPESFEIPFHPNEAESERLDGLYDRQYLNREELQKTFQRELEQMMRQRPGMIGLLTTASASRYLGEISEDLGGKITDPIPVDKIRYLHTFMIGQGMAELNIYPGFGNAIEDSVKRDLIAAQAVS</sequence>
<dbReference type="STRING" id="1802610.A2W32_04270"/>
<proteinExistence type="predicted"/>
<protein>
    <submittedName>
        <fullName evidence="1">Uncharacterized protein</fullName>
    </submittedName>
</protein>